<comment type="caution">
    <text evidence="11">The sequence shown here is derived from an EMBL/GenBank/DDBJ whole genome shotgun (WGS) entry which is preliminary data.</text>
</comment>
<dbReference type="InterPro" id="IPR029063">
    <property type="entry name" value="SAM-dependent_MTases_sf"/>
</dbReference>
<evidence type="ECO:0000256" key="3">
    <source>
        <dbReference type="ARBA" id="ARBA00020203"/>
    </source>
</evidence>
<comment type="similarity">
    <text evidence="2 9">Belongs to the methyltransferase superfamily. RRP8 family.</text>
</comment>
<dbReference type="CDD" id="cd02440">
    <property type="entry name" value="AdoMet_MTases"/>
    <property type="match status" value="1"/>
</dbReference>
<evidence type="ECO:0000256" key="5">
    <source>
        <dbReference type="ARBA" id="ARBA00022603"/>
    </source>
</evidence>
<dbReference type="Gene3D" id="1.10.10.2150">
    <property type="entry name" value="Ribosomal RNA-processing protein 8, N-terminal domain"/>
    <property type="match status" value="1"/>
</dbReference>
<keyword evidence="5 9" id="KW-0489">Methyltransferase</keyword>
<keyword evidence="8 9" id="KW-0539">Nucleus</keyword>
<dbReference type="InterPro" id="IPR023576">
    <property type="entry name" value="UbiE/COQ5_MeTrFase_CS"/>
</dbReference>
<dbReference type="InterPro" id="IPR007823">
    <property type="entry name" value="RRP8"/>
</dbReference>
<evidence type="ECO:0000256" key="4">
    <source>
        <dbReference type="ARBA" id="ARBA00022552"/>
    </source>
</evidence>
<evidence type="ECO:0000256" key="10">
    <source>
        <dbReference type="SAM" id="MobiDB-lite"/>
    </source>
</evidence>
<keyword evidence="7 9" id="KW-0949">S-adenosyl-L-methionine</keyword>
<evidence type="ECO:0000256" key="2">
    <source>
        <dbReference type="ARBA" id="ARBA00006301"/>
    </source>
</evidence>
<protein>
    <recommendedName>
        <fullName evidence="3 9">Ribosomal RNA-processing protein 8</fullName>
        <ecNumber evidence="9">2.1.1.-</ecNumber>
    </recommendedName>
</protein>
<comment type="subcellular location">
    <subcellularLocation>
        <location evidence="1 9">Nucleus</location>
        <location evidence="1 9">Nucleolus</location>
    </subcellularLocation>
</comment>
<comment type="function">
    <text evidence="9">Probable methyltransferase required to silence rDNA.</text>
</comment>
<feature type="compositionally biased region" description="Basic and acidic residues" evidence="10">
    <location>
        <begin position="302"/>
        <end position="324"/>
    </location>
</feature>
<feature type="compositionally biased region" description="Polar residues" evidence="10">
    <location>
        <begin position="270"/>
        <end position="289"/>
    </location>
</feature>
<feature type="compositionally biased region" description="Basic residues" evidence="10">
    <location>
        <begin position="169"/>
        <end position="183"/>
    </location>
</feature>
<sequence length="556" mass="62114">PSVFSGDPRDAAMFDTCEWNEGGDVRTPSPEITERKSSSSSREKGTSHSWSLESCLCDSSPATKQRRCSDRDRCLDRCSVAKCDGISFSFPCHQVNTSRKKRLKRNHRLLEVLRTLSAPSSLHPDLPSAPEATTPKKRKTPAPGTSLSEDVPRSERPPVSEERLSRQQWRNKIKNKRKNRNKFKVVSVTGGEEDQEGSSGGNGRAEASVSQDESSQSQGSKKPKSQQFLGKGQGLMSGKGDEEETLCPGRSSVKNRVPKSQLLTAGEWRTTGNALTPSHPTVTKQQVTPQDRARLQKLKKIMQRENIETPSEEDPHGAKSKGEQPEIDNSAAIRDRSAELRSRMEQRLNSARFRYINQQLYESDSQDAVILFKQDPEAFTIYHSGFSQQVQRWPVNPITEIIKYIKHRPSSLVVADFGCGDALLARSVKNRVHSFDLVALNEHVTVCNMAKVPLKDGSVDVAVFCLSLMGKNLSDFLQEANRVLKPDGVLLVAEVSSRFDDVRQFLGAMAQLGFRSVNKNTENSHFYLFEFSKTGRARDATKHPGLQLKPCLYKKR</sequence>
<dbReference type="Gene3D" id="3.40.50.150">
    <property type="entry name" value="Vaccinia Virus protein VP39"/>
    <property type="match status" value="1"/>
</dbReference>
<feature type="compositionally biased region" description="Basic and acidic residues" evidence="10">
    <location>
        <begin position="150"/>
        <end position="165"/>
    </location>
</feature>
<dbReference type="PANTHER" id="PTHR12787">
    <property type="entry name" value="RIBOSOMAL RNA-PROCESSING PROTEIN 8"/>
    <property type="match status" value="1"/>
</dbReference>
<dbReference type="EMBL" id="CAUEEQ010032870">
    <property type="protein sequence ID" value="CAJ0951144.1"/>
    <property type="molecule type" value="Genomic_DNA"/>
</dbReference>
<keyword evidence="6 9" id="KW-0808">Transferase</keyword>
<dbReference type="SUPFAM" id="SSF53335">
    <property type="entry name" value="S-adenosyl-L-methionine-dependent methyltransferases"/>
    <property type="match status" value="1"/>
</dbReference>
<feature type="non-terminal residue" evidence="11">
    <location>
        <position position="1"/>
    </location>
</feature>
<evidence type="ECO:0000256" key="1">
    <source>
        <dbReference type="ARBA" id="ARBA00004604"/>
    </source>
</evidence>
<keyword evidence="4 9" id="KW-0698">rRNA processing</keyword>
<dbReference type="PANTHER" id="PTHR12787:SF0">
    <property type="entry name" value="RIBOSOMAL RNA-PROCESSING PROTEIN 8"/>
    <property type="match status" value="1"/>
</dbReference>
<accession>A0ABN9LYE5</accession>
<organism evidence="11 12">
    <name type="scientific">Ranitomeya imitator</name>
    <name type="common">mimic poison frog</name>
    <dbReference type="NCBI Taxonomy" id="111125"/>
    <lineage>
        <taxon>Eukaryota</taxon>
        <taxon>Metazoa</taxon>
        <taxon>Chordata</taxon>
        <taxon>Craniata</taxon>
        <taxon>Vertebrata</taxon>
        <taxon>Euteleostomi</taxon>
        <taxon>Amphibia</taxon>
        <taxon>Batrachia</taxon>
        <taxon>Anura</taxon>
        <taxon>Neobatrachia</taxon>
        <taxon>Hyloidea</taxon>
        <taxon>Dendrobatidae</taxon>
        <taxon>Dendrobatinae</taxon>
        <taxon>Ranitomeya</taxon>
    </lineage>
</organism>
<reference evidence="11" key="1">
    <citation type="submission" date="2023-07" db="EMBL/GenBank/DDBJ databases">
        <authorList>
            <person name="Stuckert A."/>
        </authorList>
    </citation>
    <scope>NUCLEOTIDE SEQUENCE</scope>
</reference>
<feature type="region of interest" description="Disordered" evidence="10">
    <location>
        <begin position="302"/>
        <end position="331"/>
    </location>
</feature>
<dbReference type="InterPro" id="IPR042036">
    <property type="entry name" value="RRP8_N"/>
</dbReference>
<dbReference type="EC" id="2.1.1.-" evidence="9"/>
<keyword evidence="12" id="KW-1185">Reference proteome</keyword>
<feature type="region of interest" description="Disordered" evidence="10">
    <location>
        <begin position="119"/>
        <end position="289"/>
    </location>
</feature>
<evidence type="ECO:0000313" key="11">
    <source>
        <dbReference type="EMBL" id="CAJ0951144.1"/>
    </source>
</evidence>
<dbReference type="Proteomes" id="UP001176940">
    <property type="component" value="Unassembled WGS sequence"/>
</dbReference>
<dbReference type="Pfam" id="PF05148">
    <property type="entry name" value="Methyltransf_8"/>
    <property type="match status" value="1"/>
</dbReference>
<feature type="region of interest" description="Disordered" evidence="10">
    <location>
        <begin position="1"/>
        <end position="52"/>
    </location>
</feature>
<evidence type="ECO:0000256" key="6">
    <source>
        <dbReference type="ARBA" id="ARBA00022679"/>
    </source>
</evidence>
<name>A0ABN9LYE5_9NEOB</name>
<feature type="compositionally biased region" description="Basic and acidic residues" evidence="10">
    <location>
        <begin position="32"/>
        <end position="46"/>
    </location>
</feature>
<evidence type="ECO:0000256" key="8">
    <source>
        <dbReference type="ARBA" id="ARBA00023242"/>
    </source>
</evidence>
<dbReference type="PROSITE" id="PS01184">
    <property type="entry name" value="UBIE_2"/>
    <property type="match status" value="1"/>
</dbReference>
<evidence type="ECO:0000256" key="9">
    <source>
        <dbReference type="RuleBase" id="RU365074"/>
    </source>
</evidence>
<evidence type="ECO:0000313" key="12">
    <source>
        <dbReference type="Proteomes" id="UP001176940"/>
    </source>
</evidence>
<evidence type="ECO:0000256" key="7">
    <source>
        <dbReference type="ARBA" id="ARBA00022691"/>
    </source>
</evidence>
<gene>
    <name evidence="11" type="ORF">RIMI_LOCUS13335208</name>
</gene>
<proteinExistence type="inferred from homology"/>